<evidence type="ECO:0000256" key="3">
    <source>
        <dbReference type="SAM" id="SignalP"/>
    </source>
</evidence>
<protein>
    <submittedName>
        <fullName evidence="4">Uncharacterized protein</fullName>
    </submittedName>
</protein>
<name>A0AAD7E7B6_9AGAR</name>
<keyword evidence="2" id="KW-0472">Membrane</keyword>
<feature type="region of interest" description="Disordered" evidence="1">
    <location>
        <begin position="181"/>
        <end position="207"/>
    </location>
</feature>
<feature type="transmembrane region" description="Helical" evidence="2">
    <location>
        <begin position="213"/>
        <end position="239"/>
    </location>
</feature>
<feature type="chain" id="PRO_5042166832" evidence="3">
    <location>
        <begin position="20"/>
        <end position="362"/>
    </location>
</feature>
<feature type="compositionally biased region" description="Polar residues" evidence="1">
    <location>
        <begin position="341"/>
        <end position="351"/>
    </location>
</feature>
<keyword evidence="2" id="KW-1133">Transmembrane helix</keyword>
<feature type="signal peptide" evidence="3">
    <location>
        <begin position="1"/>
        <end position="19"/>
    </location>
</feature>
<proteinExistence type="predicted"/>
<evidence type="ECO:0000256" key="1">
    <source>
        <dbReference type="SAM" id="MobiDB-lite"/>
    </source>
</evidence>
<keyword evidence="2" id="KW-0812">Transmembrane</keyword>
<organism evidence="4 5">
    <name type="scientific">Mycena albidolilacea</name>
    <dbReference type="NCBI Taxonomy" id="1033008"/>
    <lineage>
        <taxon>Eukaryota</taxon>
        <taxon>Fungi</taxon>
        <taxon>Dikarya</taxon>
        <taxon>Basidiomycota</taxon>
        <taxon>Agaricomycotina</taxon>
        <taxon>Agaricomycetes</taxon>
        <taxon>Agaricomycetidae</taxon>
        <taxon>Agaricales</taxon>
        <taxon>Marasmiineae</taxon>
        <taxon>Mycenaceae</taxon>
        <taxon>Mycena</taxon>
    </lineage>
</organism>
<evidence type="ECO:0000313" key="4">
    <source>
        <dbReference type="EMBL" id="KAJ7300914.1"/>
    </source>
</evidence>
<dbReference type="AlphaFoldDB" id="A0AAD7E7B6"/>
<accession>A0AAD7E7B6</accession>
<keyword evidence="5" id="KW-1185">Reference proteome</keyword>
<feature type="compositionally biased region" description="Low complexity" evidence="1">
    <location>
        <begin position="181"/>
        <end position="205"/>
    </location>
</feature>
<feature type="compositionally biased region" description="Basic and acidic residues" evidence="1">
    <location>
        <begin position="329"/>
        <end position="338"/>
    </location>
</feature>
<sequence length="362" mass="36086">MPRILSWIIWAMWVANAAGLFVNMTSSDPLPAGGTAVFVWSQDNATVNPSQFTLYIVPASGSDEHVVGAQLVNAGSQLSGTVTMVVPPETSLGVYDALAYIGTDSPTVGTGPALWGNEFKIAAAVQSGGSSPSSGAGASNAGISSASNAAGLSSAGGPSGTLSSAPSRSASATGLSASTSALGSTSTAVNGTGASSTSPTGGPSAVPQPKHGLPVGAIVGIVLGLILALLGIGLLFLYLRWRRRRARVHGGPAPLSPSSPSLSFPAVTPFPASPPAPSMAQVQVARPIMEKDTVVGSYMSTVSPTTESASGSSSGSGGSSASSAAHAEALARLEREVQMLRAQQQLQSPTFSEEPPPGYNTL</sequence>
<dbReference type="EMBL" id="JARIHO010000149">
    <property type="protein sequence ID" value="KAJ7300914.1"/>
    <property type="molecule type" value="Genomic_DNA"/>
</dbReference>
<feature type="compositionally biased region" description="Low complexity" evidence="1">
    <location>
        <begin position="308"/>
        <end position="325"/>
    </location>
</feature>
<comment type="caution">
    <text evidence="4">The sequence shown here is derived from an EMBL/GenBank/DDBJ whole genome shotgun (WGS) entry which is preliminary data.</text>
</comment>
<reference evidence="4" key="1">
    <citation type="submission" date="2023-03" db="EMBL/GenBank/DDBJ databases">
        <title>Massive genome expansion in bonnet fungi (Mycena s.s.) driven by repeated elements and novel gene families across ecological guilds.</title>
        <authorList>
            <consortium name="Lawrence Berkeley National Laboratory"/>
            <person name="Harder C.B."/>
            <person name="Miyauchi S."/>
            <person name="Viragh M."/>
            <person name="Kuo A."/>
            <person name="Thoen E."/>
            <person name="Andreopoulos B."/>
            <person name="Lu D."/>
            <person name="Skrede I."/>
            <person name="Drula E."/>
            <person name="Henrissat B."/>
            <person name="Morin E."/>
            <person name="Kohler A."/>
            <person name="Barry K."/>
            <person name="LaButti K."/>
            <person name="Morin E."/>
            <person name="Salamov A."/>
            <person name="Lipzen A."/>
            <person name="Mereny Z."/>
            <person name="Hegedus B."/>
            <person name="Baldrian P."/>
            <person name="Stursova M."/>
            <person name="Weitz H."/>
            <person name="Taylor A."/>
            <person name="Grigoriev I.V."/>
            <person name="Nagy L.G."/>
            <person name="Martin F."/>
            <person name="Kauserud H."/>
        </authorList>
    </citation>
    <scope>NUCLEOTIDE SEQUENCE</scope>
    <source>
        <strain evidence="4">CBHHK002</strain>
    </source>
</reference>
<dbReference type="Proteomes" id="UP001218218">
    <property type="component" value="Unassembled WGS sequence"/>
</dbReference>
<keyword evidence="3" id="KW-0732">Signal</keyword>
<evidence type="ECO:0000256" key="2">
    <source>
        <dbReference type="SAM" id="Phobius"/>
    </source>
</evidence>
<feature type="region of interest" description="Disordered" evidence="1">
    <location>
        <begin position="301"/>
        <end position="362"/>
    </location>
</feature>
<gene>
    <name evidence="4" type="ORF">DFH08DRAFT_907647</name>
</gene>
<evidence type="ECO:0000313" key="5">
    <source>
        <dbReference type="Proteomes" id="UP001218218"/>
    </source>
</evidence>